<sequence>MNTGLNQFIGRIQDFRFYDDALSNREIVQIHTGLLPISRIQSNCFCPASHTFEQGSSDPIGCYRNNIDLNYSNLTNVNNLDPIRVQRISPLSHPIEMLNDGNPNTYFLTNPIDSLTVEIDFGDVFEVFFTKITFFSPLPVWLKIEKVSTDLNNNNNNWVTWQYYSRDCMRDFGLIPNGPLDNATSFNCLTIDGSQPSSLSGASLIFNLLTSSRPGYQSPGNQLDLINHMMASRVRLTMSGHEESLTLRHQYFGIYEVEVIGRCDCNGQASECNTSSLPYRCKCNDGTYTTGDKCDRCLPLYNNKPFKRGSANQRSSCRACQCYDHASSCYYNSSIDLFSTNQNLGGGGVCLDCQDNTAGTGCDWCAKNYYRPDGRSLLAKNVCEECNCNPIGSEKSADDDGFDCEKVGGQCKCKRNVEGRQCDTCKPGFFNLQGSNPQGCEPCLCYPGGASPVGASSPGVDTCHPITGQCLCKENVQGLKCDVCKFGFYGLSTQFSAGCQPCNCHPQRSLKSTCDVTSGRCSCRDGFGGLTCESCADGSYLLGSCRACDCDPRGSTPGTQCNKLTGACTCQPNVIGNACNTCMENTFNLSSSGCRPCTCDLYGVIDLHNTCDVITGNCTCKEGVYGPKCDSCKPFYYNFRRAPEIGSISGYGSGGCQPCPCDVSGTISCNDVTGACLCKQNRSGERCDRCITSSSSMTSPMTPPTCLPCNCNLAGTILNTACDPLTGQCQCKMAGSGVGGLACDTCLPMFWGFSTTSGECQPCKCEPAGSQDNECNVGTGQCKCKRLTSGRRCDVCVDGASDLSASNPDGCVQVPGQMLPVSVMDSGPTYFTLSWLPPREANGILIGYKLFRDGLMIYNGTNNDTVYNDTGLEPYTKYSYRISVENNVGTTSSPSLTFQTGQSTPSGNFTFKVTNIKSRSARVTWSPPSKNNGVIRKYVVRISEMVYNNNNNNNNRLDLETNLTQLKPYTKVTIQVQCCTIIGCLSSQSEQTIVTLEEAPANQDAPSVTALNATALLVSWSPPNNPNGIIIFYELWLRSPTTTNNNNNATTTTYSEPRMIFNPSGQYDPLIVPSGTSSLPPPRTNFTAVNLAPFSNYEFKVVSENSFGRCESVWNGGYTKEDAPTFVSAPNVTMATKSQLQLTWSDQSSKINGVVRSRAICHVVGYVIDISGSDSWKVGICANLSSTTYTYNLTNLPPYSNISFYMALCNSVGCSNSQVTWSVTSLAAPDKLKSPVVIPLNSTSLKITWTPPAVLNGPQPNYVIRRSQPAFSNTPVPVERGNTTVSFDGIGYYKFDANVVPQGVAYTG</sequence>
<feature type="domain" description="Laminin EGF-like" evidence="11">
    <location>
        <begin position="763"/>
        <end position="813"/>
    </location>
</feature>
<dbReference type="InterPro" id="IPR013783">
    <property type="entry name" value="Ig-like_fold"/>
</dbReference>
<feature type="domain" description="Laminin EGF-like" evidence="11">
    <location>
        <begin position="597"/>
        <end position="658"/>
    </location>
</feature>
<evidence type="ECO:0008006" key="17">
    <source>
        <dbReference type="Google" id="ProtNLM"/>
    </source>
</evidence>
<reference evidence="14 16" key="2">
    <citation type="journal article" date="2013" name="Nature">
        <title>Insights into bilaterian evolution from three spiralian genomes.</title>
        <authorList>
            <person name="Simakov O."/>
            <person name="Marletaz F."/>
            <person name="Cho S.J."/>
            <person name="Edsinger-Gonzales E."/>
            <person name="Havlak P."/>
            <person name="Hellsten U."/>
            <person name="Kuo D.H."/>
            <person name="Larsson T."/>
            <person name="Lv J."/>
            <person name="Arendt D."/>
            <person name="Savage R."/>
            <person name="Osoegawa K."/>
            <person name="de Jong P."/>
            <person name="Grimwood J."/>
            <person name="Chapman J.A."/>
            <person name="Shapiro H."/>
            <person name="Aerts A."/>
            <person name="Otillar R.P."/>
            <person name="Terry A.Y."/>
            <person name="Boore J.L."/>
            <person name="Grigoriev I.V."/>
            <person name="Lindberg D.R."/>
            <person name="Seaver E.C."/>
            <person name="Weisblat D.A."/>
            <person name="Putnam N.H."/>
            <person name="Rokhsar D.S."/>
        </authorList>
    </citation>
    <scope>NUCLEOTIDE SEQUENCE</scope>
</reference>
<feature type="disulfide bond" evidence="10">
    <location>
        <begin position="502"/>
        <end position="514"/>
    </location>
</feature>
<evidence type="ECO:0000256" key="3">
    <source>
        <dbReference type="ARBA" id="ARBA00022530"/>
    </source>
</evidence>
<keyword evidence="16" id="KW-1185">Reference proteome</keyword>
<evidence type="ECO:0000256" key="5">
    <source>
        <dbReference type="ARBA" id="ARBA00022737"/>
    </source>
</evidence>
<feature type="disulfide bond" evidence="10">
    <location>
        <begin position="765"/>
        <end position="782"/>
    </location>
</feature>
<dbReference type="EMBL" id="AMQM01008441">
    <property type="status" value="NOT_ANNOTATED_CDS"/>
    <property type="molecule type" value="Genomic_DNA"/>
</dbReference>
<keyword evidence="8" id="KW-0325">Glycoprotein</keyword>
<evidence type="ECO:0000256" key="2">
    <source>
        <dbReference type="ARBA" id="ARBA00022525"/>
    </source>
</evidence>
<dbReference type="FunFam" id="2.10.25.10:FF:000069">
    <property type="entry name" value="Laminin subunit alpha 1"/>
    <property type="match status" value="1"/>
</dbReference>
<dbReference type="PROSITE" id="PS50027">
    <property type="entry name" value="EGF_LAM_2"/>
    <property type="match status" value="7"/>
</dbReference>
<dbReference type="EnsemblMetazoa" id="HelroT91040">
    <property type="protein sequence ID" value="HelroP91040"/>
    <property type="gene ID" value="HelroG91040"/>
</dbReference>
<evidence type="ECO:0000313" key="15">
    <source>
        <dbReference type="EnsemblMetazoa" id="HelroP91040"/>
    </source>
</evidence>
<reference evidence="16" key="1">
    <citation type="submission" date="2012-12" db="EMBL/GenBank/DDBJ databases">
        <authorList>
            <person name="Hellsten U."/>
            <person name="Grimwood J."/>
            <person name="Chapman J.A."/>
            <person name="Shapiro H."/>
            <person name="Aerts A."/>
            <person name="Otillar R.P."/>
            <person name="Terry A.Y."/>
            <person name="Boore J.L."/>
            <person name="Simakov O."/>
            <person name="Marletaz F."/>
            <person name="Cho S.-J."/>
            <person name="Edsinger-Gonzales E."/>
            <person name="Havlak P."/>
            <person name="Kuo D.-H."/>
            <person name="Larsson T."/>
            <person name="Lv J."/>
            <person name="Arendt D."/>
            <person name="Savage R."/>
            <person name="Osoegawa K."/>
            <person name="de Jong P."/>
            <person name="Lindberg D.R."/>
            <person name="Seaver E.C."/>
            <person name="Weisblat D.A."/>
            <person name="Putnam N.H."/>
            <person name="Grigoriev I.V."/>
            <person name="Rokhsar D.S."/>
        </authorList>
    </citation>
    <scope>NUCLEOTIDE SEQUENCE</scope>
</reference>
<reference evidence="15" key="3">
    <citation type="submission" date="2015-06" db="UniProtKB">
        <authorList>
            <consortium name="EnsemblMetazoa"/>
        </authorList>
    </citation>
    <scope>IDENTIFICATION</scope>
</reference>
<comment type="subcellular location">
    <subcellularLocation>
        <location evidence="1">Secreted</location>
        <location evidence="1">Extracellular space</location>
        <location evidence="1">Extracellular matrix</location>
        <location evidence="1">Basement membrane</location>
    </subcellularLocation>
</comment>
<dbReference type="eggNOG" id="KOG1836">
    <property type="taxonomic scope" value="Eukaryota"/>
</dbReference>
<dbReference type="EMBL" id="AMQM01008442">
    <property type="status" value="NOT_ANNOTATED_CDS"/>
    <property type="molecule type" value="Genomic_DNA"/>
</dbReference>
<feature type="disulfide bond" evidence="10">
    <location>
        <begin position="746"/>
        <end position="760"/>
    </location>
</feature>
<organism evidence="15 16">
    <name type="scientific">Helobdella robusta</name>
    <name type="common">Californian leech</name>
    <dbReference type="NCBI Taxonomy" id="6412"/>
    <lineage>
        <taxon>Eukaryota</taxon>
        <taxon>Metazoa</taxon>
        <taxon>Spiralia</taxon>
        <taxon>Lophotrochozoa</taxon>
        <taxon>Annelida</taxon>
        <taxon>Clitellata</taxon>
        <taxon>Hirudinea</taxon>
        <taxon>Rhynchobdellida</taxon>
        <taxon>Glossiphoniidae</taxon>
        <taxon>Helobdella</taxon>
    </lineage>
</organism>
<feature type="domain" description="Laminin EGF-like" evidence="11">
    <location>
        <begin position="386"/>
        <end position="442"/>
    </location>
</feature>
<feature type="disulfide bond" evidence="10">
    <location>
        <begin position="413"/>
        <end position="422"/>
    </location>
</feature>
<keyword evidence="6" id="KW-0084">Basement membrane</keyword>
<dbReference type="PROSITE" id="PS50853">
    <property type="entry name" value="FN3"/>
    <property type="match status" value="4"/>
</dbReference>
<dbReference type="Gene3D" id="2.10.25.10">
    <property type="entry name" value="Laminin"/>
    <property type="match status" value="9"/>
</dbReference>
<dbReference type="InterPro" id="IPR050440">
    <property type="entry name" value="Laminin/Netrin_ECM"/>
</dbReference>
<dbReference type="GeneID" id="20217187"/>
<dbReference type="GO" id="GO:0009888">
    <property type="term" value="P:tissue development"/>
    <property type="evidence" value="ECO:0000318"/>
    <property type="project" value="GO_Central"/>
</dbReference>
<dbReference type="Gene3D" id="2.60.40.10">
    <property type="entry name" value="Immunoglobulins"/>
    <property type="match status" value="4"/>
</dbReference>
<evidence type="ECO:0000256" key="6">
    <source>
        <dbReference type="ARBA" id="ARBA00022869"/>
    </source>
</evidence>
<dbReference type="Pfam" id="PF00053">
    <property type="entry name" value="EGF_laminin"/>
    <property type="match status" value="10"/>
</dbReference>
<dbReference type="RefSeq" id="XP_009031846.1">
    <property type="nucleotide sequence ID" value="XM_009033598.1"/>
</dbReference>
<keyword evidence="4" id="KW-0732">Signal</keyword>
<keyword evidence="3" id="KW-0272">Extracellular matrix</keyword>
<keyword evidence="5" id="KW-0677">Repeat</keyword>
<dbReference type="Gene3D" id="2.60.120.260">
    <property type="entry name" value="Galactose-binding domain-like"/>
    <property type="match status" value="1"/>
</dbReference>
<feature type="domain" description="Laminin EGF-like" evidence="11">
    <location>
        <begin position="443"/>
        <end position="501"/>
    </location>
</feature>
<dbReference type="SUPFAM" id="SSF49265">
    <property type="entry name" value="Fibronectin type III"/>
    <property type="match status" value="3"/>
</dbReference>
<dbReference type="InterPro" id="IPR002049">
    <property type="entry name" value="LE_dom"/>
</dbReference>
<dbReference type="GO" id="GO:0009887">
    <property type="term" value="P:animal organ morphogenesis"/>
    <property type="evidence" value="ECO:0000318"/>
    <property type="project" value="GO_Central"/>
</dbReference>
<dbReference type="OMA" id="KPYRCFC"/>
<dbReference type="STRING" id="6412.T1G7Z0"/>
<dbReference type="FunFam" id="2.10.25.10:FF:000090">
    <property type="entry name" value="laminin subunit alpha"/>
    <property type="match status" value="3"/>
</dbReference>
<dbReference type="Pfam" id="PF00041">
    <property type="entry name" value="fn3"/>
    <property type="match status" value="3"/>
</dbReference>
<feature type="disulfide bond" evidence="10">
    <location>
        <begin position="763"/>
        <end position="775"/>
    </location>
</feature>
<dbReference type="PANTHER" id="PTHR10574:SF274">
    <property type="entry name" value="USHERIN"/>
    <property type="match status" value="1"/>
</dbReference>
<dbReference type="SMART" id="SM00180">
    <property type="entry name" value="EGF_Lam"/>
    <property type="match status" value="10"/>
</dbReference>
<dbReference type="SMART" id="SM00060">
    <property type="entry name" value="FN3"/>
    <property type="match status" value="5"/>
</dbReference>
<dbReference type="KEGG" id="hro:HELRODRAFT_91040"/>
<feature type="domain" description="Fibronectin type-III" evidence="12">
    <location>
        <begin position="1126"/>
        <end position="1230"/>
    </location>
</feature>
<dbReference type="FunFam" id="2.10.25.10:FF:000775">
    <property type="entry name" value="Predicted protein"/>
    <property type="match status" value="1"/>
</dbReference>
<dbReference type="SUPFAM" id="SSF57196">
    <property type="entry name" value="EGF/Laminin"/>
    <property type="match status" value="8"/>
</dbReference>
<gene>
    <name evidence="15" type="primary">20217187</name>
    <name evidence="14" type="ORF">HELRODRAFT_91040</name>
</gene>
<dbReference type="FunFam" id="2.10.25.10:FF:000388">
    <property type="entry name" value="Laminin subunit alpha"/>
    <property type="match status" value="1"/>
</dbReference>
<feature type="domain" description="Fibronectin type-III" evidence="12">
    <location>
        <begin position="908"/>
        <end position="999"/>
    </location>
</feature>
<feature type="domain" description="Laminin N-terminal" evidence="13">
    <location>
        <begin position="19"/>
        <end position="262"/>
    </location>
</feature>
<evidence type="ECO:0000256" key="10">
    <source>
        <dbReference type="PROSITE-ProRule" id="PRU00460"/>
    </source>
</evidence>
<name>T1G7Z0_HELRO</name>
<dbReference type="HOGENOM" id="CLU_260947_0_0_1"/>
<evidence type="ECO:0000313" key="16">
    <source>
        <dbReference type="Proteomes" id="UP000015101"/>
    </source>
</evidence>
<dbReference type="EMBL" id="KB097778">
    <property type="protein sequence ID" value="ESN90081.1"/>
    <property type="molecule type" value="Genomic_DNA"/>
</dbReference>
<dbReference type="CTD" id="20217187"/>
<dbReference type="InterPro" id="IPR036116">
    <property type="entry name" value="FN3_sf"/>
</dbReference>
<dbReference type="GO" id="GO:0005604">
    <property type="term" value="C:basement membrane"/>
    <property type="evidence" value="ECO:0000318"/>
    <property type="project" value="GO_Central"/>
</dbReference>
<feature type="disulfide bond" evidence="10">
    <location>
        <begin position="784"/>
        <end position="793"/>
    </location>
</feature>
<feature type="domain" description="Laminin EGF-like" evidence="11">
    <location>
        <begin position="502"/>
        <end position="547"/>
    </location>
</feature>
<feature type="disulfide bond" evidence="10">
    <location>
        <begin position="472"/>
        <end position="481"/>
    </location>
</feature>
<dbReference type="CDD" id="cd00063">
    <property type="entry name" value="FN3"/>
    <property type="match status" value="5"/>
</dbReference>
<dbReference type="CDD" id="cd00055">
    <property type="entry name" value="EGF_Lam"/>
    <property type="match status" value="9"/>
</dbReference>
<evidence type="ECO:0000256" key="9">
    <source>
        <dbReference type="ARBA" id="ARBA00023292"/>
    </source>
</evidence>
<protein>
    <recommendedName>
        <fullName evidence="17">Usherin</fullName>
    </recommendedName>
</protein>
<dbReference type="PANTHER" id="PTHR10574">
    <property type="entry name" value="NETRIN/LAMININ-RELATED"/>
    <property type="match status" value="1"/>
</dbReference>
<feature type="domain" description="Fibronectin type-III" evidence="12">
    <location>
        <begin position="817"/>
        <end position="907"/>
    </location>
</feature>
<feature type="disulfide bond" evidence="10">
    <location>
        <begin position="570"/>
        <end position="579"/>
    </location>
</feature>
<dbReference type="Pfam" id="PF00055">
    <property type="entry name" value="Laminin_N"/>
    <property type="match status" value="1"/>
</dbReference>
<keyword evidence="7 10" id="KW-1015">Disulfide bond</keyword>
<dbReference type="InterPro" id="IPR008211">
    <property type="entry name" value="Laminin_N"/>
</dbReference>
<feature type="disulfide bond" evidence="10">
    <location>
        <begin position="504"/>
        <end position="521"/>
    </location>
</feature>
<dbReference type="FunFam" id="2.10.25.10:FF:000082">
    <property type="entry name" value="Laminin subunit alpha 1"/>
    <property type="match status" value="1"/>
</dbReference>
<dbReference type="FunFam" id="2.60.40.10:FF:003887">
    <property type="match status" value="1"/>
</dbReference>
<evidence type="ECO:0000256" key="7">
    <source>
        <dbReference type="ARBA" id="ARBA00023157"/>
    </source>
</evidence>
<evidence type="ECO:0000259" key="12">
    <source>
        <dbReference type="PROSITE" id="PS50853"/>
    </source>
</evidence>
<accession>T1G7Z0</accession>
<dbReference type="FunFam" id="2.60.40.10:FF:003906">
    <property type="match status" value="1"/>
</dbReference>
<evidence type="ECO:0000256" key="8">
    <source>
        <dbReference type="ARBA" id="ARBA00023180"/>
    </source>
</evidence>
<feature type="disulfide bond" evidence="10">
    <location>
        <begin position="523"/>
        <end position="532"/>
    </location>
</feature>
<dbReference type="PROSITE" id="PS51117">
    <property type="entry name" value="LAMININ_NTER"/>
    <property type="match status" value="1"/>
</dbReference>
<evidence type="ECO:0000256" key="1">
    <source>
        <dbReference type="ARBA" id="ARBA00004302"/>
    </source>
</evidence>
<evidence type="ECO:0000256" key="4">
    <source>
        <dbReference type="ARBA" id="ARBA00022729"/>
    </source>
</evidence>
<dbReference type="InParanoid" id="T1G7Z0"/>
<dbReference type="Proteomes" id="UP000015101">
    <property type="component" value="Unassembled WGS sequence"/>
</dbReference>
<dbReference type="InterPro" id="IPR008979">
    <property type="entry name" value="Galactose-bd-like_sf"/>
</dbReference>
<feature type="domain" description="Fibronectin type-III" evidence="12">
    <location>
        <begin position="1002"/>
        <end position="1125"/>
    </location>
</feature>
<dbReference type="SUPFAM" id="SSF49785">
    <property type="entry name" value="Galactose-binding domain-like"/>
    <property type="match status" value="1"/>
</dbReference>
<comment type="caution">
    <text evidence="10">Lacks conserved residue(s) required for the propagation of feature annotation.</text>
</comment>
<evidence type="ECO:0000259" key="11">
    <source>
        <dbReference type="PROSITE" id="PS50027"/>
    </source>
</evidence>
<feature type="domain" description="Laminin EGF-like" evidence="11">
    <location>
        <begin position="709"/>
        <end position="762"/>
    </location>
</feature>
<dbReference type="InterPro" id="IPR003961">
    <property type="entry name" value="FN3_dom"/>
</dbReference>
<feature type="domain" description="Laminin EGF-like" evidence="11">
    <location>
        <begin position="548"/>
        <end position="596"/>
    </location>
</feature>
<evidence type="ECO:0000313" key="14">
    <source>
        <dbReference type="EMBL" id="ESN90081.1"/>
    </source>
</evidence>
<dbReference type="OrthoDB" id="9998666at2759"/>
<keyword evidence="9 10" id="KW-0424">Laminin EGF-like domain</keyword>
<keyword evidence="2" id="KW-0964">Secreted</keyword>
<dbReference type="PROSITE" id="PS01248">
    <property type="entry name" value="EGF_LAM_1"/>
    <property type="match status" value="1"/>
</dbReference>
<dbReference type="SMART" id="SM00136">
    <property type="entry name" value="LamNT"/>
    <property type="match status" value="1"/>
</dbReference>
<dbReference type="FunFam" id="2.10.25.10:FF:000275">
    <property type="entry name" value="usherin"/>
    <property type="match status" value="1"/>
</dbReference>
<feature type="disulfide bond" evidence="10">
    <location>
        <begin position="620"/>
        <end position="629"/>
    </location>
</feature>
<evidence type="ECO:0000259" key="13">
    <source>
        <dbReference type="PROSITE" id="PS51117"/>
    </source>
</evidence>
<proteinExistence type="predicted"/>
<dbReference type="PRINTS" id="PR00011">
    <property type="entry name" value="EGFLAMININ"/>
</dbReference>